<dbReference type="Proteomes" id="UP001230504">
    <property type="component" value="Unassembled WGS sequence"/>
</dbReference>
<protein>
    <submittedName>
        <fullName evidence="2">Uncharacterized protein</fullName>
    </submittedName>
</protein>
<reference evidence="2" key="1">
    <citation type="submission" date="2021-06" db="EMBL/GenBank/DDBJ databases">
        <title>Comparative genomics, transcriptomics and evolutionary studies reveal genomic signatures of adaptation to plant cell wall in hemibiotrophic fungi.</title>
        <authorList>
            <consortium name="DOE Joint Genome Institute"/>
            <person name="Baroncelli R."/>
            <person name="Diaz J.F."/>
            <person name="Benocci T."/>
            <person name="Peng M."/>
            <person name="Battaglia E."/>
            <person name="Haridas S."/>
            <person name="Andreopoulos W."/>
            <person name="Labutti K."/>
            <person name="Pangilinan J."/>
            <person name="Floch G.L."/>
            <person name="Makela M.R."/>
            <person name="Henrissat B."/>
            <person name="Grigoriev I.V."/>
            <person name="Crouch J.A."/>
            <person name="De Vries R.P."/>
            <person name="Sukno S.A."/>
            <person name="Thon M.R."/>
        </authorList>
    </citation>
    <scope>NUCLEOTIDE SEQUENCE</scope>
    <source>
        <strain evidence="2">CBS 125086</strain>
    </source>
</reference>
<organism evidence="2 3">
    <name type="scientific">Colletotrichum navitas</name>
    <dbReference type="NCBI Taxonomy" id="681940"/>
    <lineage>
        <taxon>Eukaryota</taxon>
        <taxon>Fungi</taxon>
        <taxon>Dikarya</taxon>
        <taxon>Ascomycota</taxon>
        <taxon>Pezizomycotina</taxon>
        <taxon>Sordariomycetes</taxon>
        <taxon>Hypocreomycetidae</taxon>
        <taxon>Glomerellales</taxon>
        <taxon>Glomerellaceae</taxon>
        <taxon>Colletotrichum</taxon>
        <taxon>Colletotrichum graminicola species complex</taxon>
    </lineage>
</organism>
<accession>A0AAD8PQP5</accession>
<dbReference type="EMBL" id="JAHLJV010000075">
    <property type="protein sequence ID" value="KAK1574487.1"/>
    <property type="molecule type" value="Genomic_DNA"/>
</dbReference>
<proteinExistence type="predicted"/>
<evidence type="ECO:0000313" key="3">
    <source>
        <dbReference type="Proteomes" id="UP001230504"/>
    </source>
</evidence>
<evidence type="ECO:0000256" key="1">
    <source>
        <dbReference type="SAM" id="MobiDB-lite"/>
    </source>
</evidence>
<feature type="region of interest" description="Disordered" evidence="1">
    <location>
        <begin position="44"/>
        <end position="79"/>
    </location>
</feature>
<keyword evidence="3" id="KW-1185">Reference proteome</keyword>
<sequence length="79" mass="8425">MKRDRGRATQCKDNDNNGVGEVVDEDSYLLVSMGEMGGKRFGGRWLFSQPNERGGGEPSIRRTGGGEGAAPRQGPKGAD</sequence>
<comment type="caution">
    <text evidence="2">The sequence shown here is derived from an EMBL/GenBank/DDBJ whole genome shotgun (WGS) entry which is preliminary data.</text>
</comment>
<dbReference type="GeneID" id="85437043"/>
<name>A0AAD8PQP5_9PEZI</name>
<evidence type="ECO:0000313" key="2">
    <source>
        <dbReference type="EMBL" id="KAK1574487.1"/>
    </source>
</evidence>
<dbReference type="AlphaFoldDB" id="A0AAD8PQP5"/>
<gene>
    <name evidence="2" type="ORF">LY79DRAFT_367444</name>
</gene>
<dbReference type="RefSeq" id="XP_060410009.1">
    <property type="nucleotide sequence ID" value="XM_060552803.1"/>
</dbReference>